<dbReference type="AlphaFoldDB" id="A0ABD2XXJ4"/>
<sequence>MPKAETELGRRESLGREKRPPLQKKPKAGKKLLKKVVRAGTGDKKKKKWGKVCGAEGGGPLWCGQKQCKGQSGSG</sequence>
<evidence type="ECO:0000256" key="1">
    <source>
        <dbReference type="SAM" id="MobiDB-lite"/>
    </source>
</evidence>
<dbReference type="EMBL" id="JBJUIK010000017">
    <property type="protein sequence ID" value="KAL3498705.1"/>
    <property type="molecule type" value="Genomic_DNA"/>
</dbReference>
<evidence type="ECO:0000313" key="2">
    <source>
        <dbReference type="EMBL" id="KAL3498705.1"/>
    </source>
</evidence>
<proteinExistence type="predicted"/>
<keyword evidence="3" id="KW-1185">Reference proteome</keyword>
<feature type="region of interest" description="Disordered" evidence="1">
    <location>
        <begin position="1"/>
        <end position="51"/>
    </location>
</feature>
<evidence type="ECO:0000313" key="3">
    <source>
        <dbReference type="Proteomes" id="UP001630127"/>
    </source>
</evidence>
<name>A0ABD2XXJ4_9GENT</name>
<reference evidence="2 3" key="1">
    <citation type="submission" date="2024-11" db="EMBL/GenBank/DDBJ databases">
        <title>A near-complete genome assembly of Cinchona calisaya.</title>
        <authorList>
            <person name="Lian D.C."/>
            <person name="Zhao X.W."/>
            <person name="Wei L."/>
        </authorList>
    </citation>
    <scope>NUCLEOTIDE SEQUENCE [LARGE SCALE GENOMIC DNA]</scope>
    <source>
        <tissue evidence="2">Nenye</tissue>
    </source>
</reference>
<organism evidence="2 3">
    <name type="scientific">Cinchona calisaya</name>
    <dbReference type="NCBI Taxonomy" id="153742"/>
    <lineage>
        <taxon>Eukaryota</taxon>
        <taxon>Viridiplantae</taxon>
        <taxon>Streptophyta</taxon>
        <taxon>Embryophyta</taxon>
        <taxon>Tracheophyta</taxon>
        <taxon>Spermatophyta</taxon>
        <taxon>Magnoliopsida</taxon>
        <taxon>eudicotyledons</taxon>
        <taxon>Gunneridae</taxon>
        <taxon>Pentapetalae</taxon>
        <taxon>asterids</taxon>
        <taxon>lamiids</taxon>
        <taxon>Gentianales</taxon>
        <taxon>Rubiaceae</taxon>
        <taxon>Cinchonoideae</taxon>
        <taxon>Cinchoneae</taxon>
        <taxon>Cinchona</taxon>
    </lineage>
</organism>
<feature type="compositionally biased region" description="Basic and acidic residues" evidence="1">
    <location>
        <begin position="1"/>
        <end position="20"/>
    </location>
</feature>
<protein>
    <recommendedName>
        <fullName evidence="4">40S ribosomal protein S25</fullName>
    </recommendedName>
</protein>
<feature type="compositionally biased region" description="Basic residues" evidence="1">
    <location>
        <begin position="21"/>
        <end position="37"/>
    </location>
</feature>
<evidence type="ECO:0008006" key="4">
    <source>
        <dbReference type="Google" id="ProtNLM"/>
    </source>
</evidence>
<comment type="caution">
    <text evidence="2">The sequence shown here is derived from an EMBL/GenBank/DDBJ whole genome shotgun (WGS) entry which is preliminary data.</text>
</comment>
<gene>
    <name evidence="2" type="ORF">ACH5RR_041437</name>
</gene>
<dbReference type="Proteomes" id="UP001630127">
    <property type="component" value="Unassembled WGS sequence"/>
</dbReference>
<accession>A0ABD2XXJ4</accession>